<dbReference type="InterPro" id="IPR005176">
    <property type="entry name" value="PONY_dom"/>
</dbReference>
<dbReference type="GO" id="GO:0097602">
    <property type="term" value="F:cullin family protein binding"/>
    <property type="evidence" value="ECO:0007669"/>
    <property type="project" value="EnsemblFungi"/>
</dbReference>
<dbReference type="CDD" id="cd14352">
    <property type="entry name" value="UBA_DCN1"/>
    <property type="match status" value="1"/>
</dbReference>
<dbReference type="InterPro" id="IPR009060">
    <property type="entry name" value="UBA-like_sf"/>
</dbReference>
<dbReference type="AlphaFoldDB" id="A7TEL5"/>
<dbReference type="PANTHER" id="PTHR12281">
    <property type="entry name" value="RP42 RELATED"/>
    <property type="match status" value="1"/>
</dbReference>
<evidence type="ECO:0000256" key="1">
    <source>
        <dbReference type="ARBA" id="ARBA00022786"/>
    </source>
</evidence>
<keyword evidence="1" id="KW-0833">Ubl conjugation pathway</keyword>
<keyword evidence="5" id="KW-1185">Reference proteome</keyword>
<dbReference type="GO" id="GO:0032182">
    <property type="term" value="F:ubiquitin-like protein binding"/>
    <property type="evidence" value="ECO:0007669"/>
    <property type="project" value="EnsemblFungi"/>
</dbReference>
<evidence type="ECO:0000259" key="3">
    <source>
        <dbReference type="PROSITE" id="PS51229"/>
    </source>
</evidence>
<dbReference type="HOGENOM" id="CLU_047042_0_0_1"/>
<comment type="function">
    <text evidence="2">Neddylation of cullins play an essential role in the regulation of SCF-type complexes activity.</text>
</comment>
<dbReference type="InterPro" id="IPR014764">
    <property type="entry name" value="DCN-prot"/>
</dbReference>
<evidence type="ECO:0000256" key="2">
    <source>
        <dbReference type="RuleBase" id="RU410713"/>
    </source>
</evidence>
<proteinExistence type="predicted"/>
<dbReference type="SUPFAM" id="SSF46934">
    <property type="entry name" value="UBA-like"/>
    <property type="match status" value="1"/>
</dbReference>
<dbReference type="GeneID" id="5547663"/>
<dbReference type="PANTHER" id="PTHR12281:SF31">
    <property type="entry name" value="DCN1-LIKE PROTEIN 3"/>
    <property type="match status" value="1"/>
</dbReference>
<gene>
    <name evidence="4" type="ORF">Kpol_1036p68</name>
</gene>
<dbReference type="InterPro" id="IPR042460">
    <property type="entry name" value="DCN1-like_PONY"/>
</dbReference>
<dbReference type="Gene3D" id="1.10.8.10">
    <property type="entry name" value="DNA helicase RuvA subunit, C-terminal domain"/>
    <property type="match status" value="1"/>
</dbReference>
<dbReference type="OrthoDB" id="27198at2759"/>
<dbReference type="GO" id="GO:0045116">
    <property type="term" value="P:protein neddylation"/>
    <property type="evidence" value="ECO:0007669"/>
    <property type="project" value="EnsemblFungi"/>
</dbReference>
<dbReference type="Gene3D" id="1.10.238.10">
    <property type="entry name" value="EF-hand"/>
    <property type="match status" value="1"/>
</dbReference>
<sequence>MPDITEEFIGLTNCDKKVATKYLKRNNWNLNYALNEYYDKEVGSFLVEEEVIEYPEELIQIFKKYSNDNGESIDTDGFIQLINDLDYQLEDIVTICLAELMHCKSLSLPITKDQFLSTWYEQGCSQLKHMKILLDDLDHKLQNDIRYYTHIYRYSFDLIRDSNEKCIEKDMAIEYWKLFFSSKCPITINELQLNSWIEFINVNEIESITRDVWERLLEYFKKYPTLEILSKNYNELDPWPYIMDEYYEFLEDTKRI</sequence>
<dbReference type="RefSeq" id="XP_001647180.1">
    <property type="nucleotide sequence ID" value="XM_001647130.1"/>
</dbReference>
<dbReference type="Pfam" id="PF03556">
    <property type="entry name" value="Cullin_binding"/>
    <property type="match status" value="1"/>
</dbReference>
<name>A7TEL5_VANPO</name>
<dbReference type="Proteomes" id="UP000000267">
    <property type="component" value="Unassembled WGS sequence"/>
</dbReference>
<dbReference type="OMA" id="LWCKFLQ"/>
<reference evidence="4 5" key="1">
    <citation type="journal article" date="2007" name="Proc. Natl. Acad. Sci. U.S.A.">
        <title>Independent sorting-out of thousands of duplicated gene pairs in two yeast species descended from a whole-genome duplication.</title>
        <authorList>
            <person name="Scannell D.R."/>
            <person name="Frank A.C."/>
            <person name="Conant G.C."/>
            <person name="Byrne K.P."/>
            <person name="Woolfit M."/>
            <person name="Wolfe K.H."/>
        </authorList>
    </citation>
    <scope>NUCLEOTIDE SEQUENCE [LARGE SCALE GENOMIC DNA]</scope>
    <source>
        <strain evidence="5">ATCC 22028 / DSM 70294 / BCRC 21397 / CBS 2163 / NBRC 10782 / NRRL Y-8283 / UCD 57-17</strain>
    </source>
</reference>
<protein>
    <recommendedName>
        <fullName evidence="2">Defective in cullin neddylation protein</fullName>
    </recommendedName>
</protein>
<dbReference type="STRING" id="436907.A7TEL5"/>
<dbReference type="Gene3D" id="1.10.238.200">
    <property type="entry name" value="Cullin, PONY binding domain"/>
    <property type="match status" value="1"/>
</dbReference>
<dbReference type="EMBL" id="DS480380">
    <property type="protein sequence ID" value="EDO19322.1"/>
    <property type="molecule type" value="Genomic_DNA"/>
</dbReference>
<evidence type="ECO:0000313" key="5">
    <source>
        <dbReference type="Proteomes" id="UP000000267"/>
    </source>
</evidence>
<dbReference type="GO" id="GO:0030674">
    <property type="term" value="F:protein-macromolecule adaptor activity"/>
    <property type="evidence" value="ECO:0007669"/>
    <property type="project" value="EnsemblFungi"/>
</dbReference>
<dbReference type="PhylomeDB" id="A7TEL5"/>
<organism evidence="5">
    <name type="scientific">Vanderwaltozyma polyspora (strain ATCC 22028 / DSM 70294 / BCRC 21397 / CBS 2163 / NBRC 10782 / NRRL Y-8283 / UCD 57-17)</name>
    <name type="common">Kluyveromyces polysporus</name>
    <dbReference type="NCBI Taxonomy" id="436907"/>
    <lineage>
        <taxon>Eukaryota</taxon>
        <taxon>Fungi</taxon>
        <taxon>Dikarya</taxon>
        <taxon>Ascomycota</taxon>
        <taxon>Saccharomycotina</taxon>
        <taxon>Saccharomycetes</taxon>
        <taxon>Saccharomycetales</taxon>
        <taxon>Saccharomycetaceae</taxon>
        <taxon>Vanderwaltozyma</taxon>
    </lineage>
</organism>
<evidence type="ECO:0000313" key="4">
    <source>
        <dbReference type="EMBL" id="EDO19322.1"/>
    </source>
</evidence>
<dbReference type="FunCoup" id="A7TEL5">
    <property type="interactions" value="431"/>
</dbReference>
<dbReference type="GO" id="GO:0000151">
    <property type="term" value="C:ubiquitin ligase complex"/>
    <property type="evidence" value="ECO:0007669"/>
    <property type="project" value="TreeGrafter"/>
</dbReference>
<dbReference type="InParanoid" id="A7TEL5"/>
<dbReference type="GO" id="GO:0031624">
    <property type="term" value="F:ubiquitin conjugating enzyme binding"/>
    <property type="evidence" value="ECO:0007669"/>
    <property type="project" value="EnsemblFungi"/>
</dbReference>
<dbReference type="eggNOG" id="KOG3077">
    <property type="taxonomic scope" value="Eukaryota"/>
</dbReference>
<accession>A7TEL5</accession>
<dbReference type="PROSITE" id="PS51229">
    <property type="entry name" value="DCUN1"/>
    <property type="match status" value="1"/>
</dbReference>
<feature type="domain" description="DCUN1" evidence="3">
    <location>
        <begin position="53"/>
        <end position="251"/>
    </location>
</feature>
<dbReference type="Pfam" id="PF14555">
    <property type="entry name" value="UBA_4"/>
    <property type="match status" value="1"/>
</dbReference>
<dbReference type="KEGG" id="vpo:Kpol_1036p68"/>